<dbReference type="Gene3D" id="1.10.1040.50">
    <property type="match status" value="1"/>
</dbReference>
<evidence type="ECO:0000256" key="9">
    <source>
        <dbReference type="ARBA" id="ARBA00023268"/>
    </source>
</evidence>
<proteinExistence type="inferred from homology"/>
<dbReference type="Pfam" id="PF00725">
    <property type="entry name" value="3HCDH"/>
    <property type="match status" value="1"/>
</dbReference>
<keyword evidence="3" id="KW-0276">Fatty acid metabolism</keyword>
<organism evidence="13 14">
    <name type="scientific">Streptomyces millisiae</name>
    <dbReference type="NCBI Taxonomy" id="3075542"/>
    <lineage>
        <taxon>Bacteria</taxon>
        <taxon>Bacillati</taxon>
        <taxon>Actinomycetota</taxon>
        <taxon>Actinomycetes</taxon>
        <taxon>Kitasatosporales</taxon>
        <taxon>Streptomycetaceae</taxon>
        <taxon>Streptomyces</taxon>
    </lineage>
</organism>
<evidence type="ECO:0000256" key="2">
    <source>
        <dbReference type="ARBA" id="ARBA00007005"/>
    </source>
</evidence>
<dbReference type="PANTHER" id="PTHR43612:SF3">
    <property type="entry name" value="TRIFUNCTIONAL ENZYME SUBUNIT ALPHA, MITOCHONDRIAL"/>
    <property type="match status" value="1"/>
</dbReference>
<dbReference type="Pfam" id="PF02737">
    <property type="entry name" value="3HCDH_N"/>
    <property type="match status" value="1"/>
</dbReference>
<keyword evidence="5" id="KW-0560">Oxidoreductase</keyword>
<dbReference type="Pfam" id="PF00378">
    <property type="entry name" value="ECH_1"/>
    <property type="match status" value="1"/>
</dbReference>
<dbReference type="RefSeq" id="WP_311595675.1">
    <property type="nucleotide sequence ID" value="NZ_JAVREM010000003.1"/>
</dbReference>
<keyword evidence="6" id="KW-0520">NAD</keyword>
<evidence type="ECO:0000313" key="13">
    <source>
        <dbReference type="EMBL" id="MDT0317574.1"/>
    </source>
</evidence>
<comment type="catalytic activity">
    <reaction evidence="10">
        <text>a (3S)-3-hydroxyacyl-CoA + NAD(+) = a 3-oxoacyl-CoA + NADH + H(+)</text>
        <dbReference type="Rhea" id="RHEA:22432"/>
        <dbReference type="ChEBI" id="CHEBI:15378"/>
        <dbReference type="ChEBI" id="CHEBI:57318"/>
        <dbReference type="ChEBI" id="CHEBI:57540"/>
        <dbReference type="ChEBI" id="CHEBI:57945"/>
        <dbReference type="ChEBI" id="CHEBI:90726"/>
        <dbReference type="EC" id="1.1.1.35"/>
    </reaction>
</comment>
<evidence type="ECO:0000313" key="14">
    <source>
        <dbReference type="Proteomes" id="UP001183420"/>
    </source>
</evidence>
<evidence type="ECO:0000256" key="8">
    <source>
        <dbReference type="ARBA" id="ARBA00023239"/>
    </source>
</evidence>
<sequence length="674" mass="69546">MTSSTAHDVIRWERDADGIVTLVLDAPGRSANTVDAAFTAALDRAVDRLERERDDLTGVVVTSAKKSFLAGADLRELIAVPRERAADFLAANLAVKRTLRRLETLGRPVVAALGGSALGGGYELALACHHRIALDAPGSEIGLPEVTLGLLPGGGGVTRTVRLLGLLGALPTVLLEGRRHTPREALAAGLVDELAADPEELLTKARAFVRANPDAGQPWDTEGYRIPGGTPGDRALAPRLIALPAQLEKRLRGAPFPAPRLLLATAVEGAQVDLETALLVEGRYLTELVTGQTAKNMIQGLFFDLRAVTARRDAAARPARPTRRVAVLGAGEQAGAIARACAAAGLDTAVTEATEELAGRDVVVVAAPDEADPDHKAFEHVAAALDPDTLLCATSPAVPVARLAEQTGRAELVGLRFAGPADRARLVEIVRGPATGDAALARALDLARVLGRTPIVVHEGPGGSFVSRVLGRYLAEGAAMVGEGIAPASVEQAAAQAGFGTGPLALLDEVSLPLFRRTRGGAAPHPGDAVVDRMLDTFDRPGRAAGAGFHDYDAEGRRTRLWPGLREHFASAGAAPADPAELGERLLFAAAIEALRCLEEGVVASVAEANVASLLGVGFPGWTGGALQFATGHPGGPPAVAARAAALSAAHGERFAPPPLLAAKAGRGAVFTDG</sequence>
<dbReference type="SUPFAM" id="SSF51735">
    <property type="entry name" value="NAD(P)-binding Rossmann-fold domains"/>
    <property type="match status" value="1"/>
</dbReference>
<evidence type="ECO:0000256" key="1">
    <source>
        <dbReference type="ARBA" id="ARBA00005005"/>
    </source>
</evidence>
<dbReference type="InterPro" id="IPR006176">
    <property type="entry name" value="3-OHacyl-CoA_DH_NAD-bd"/>
</dbReference>
<dbReference type="SUPFAM" id="SSF48179">
    <property type="entry name" value="6-phosphogluconate dehydrogenase C-terminal domain-like"/>
    <property type="match status" value="2"/>
</dbReference>
<dbReference type="InterPro" id="IPR001753">
    <property type="entry name" value="Enoyl-CoA_hydra/iso"/>
</dbReference>
<comment type="pathway">
    <text evidence="1">Lipid metabolism; fatty acid beta-oxidation.</text>
</comment>
<gene>
    <name evidence="13" type="ORF">RNC47_04375</name>
</gene>
<evidence type="ECO:0000256" key="6">
    <source>
        <dbReference type="ARBA" id="ARBA00023027"/>
    </source>
</evidence>
<dbReference type="Proteomes" id="UP001183420">
    <property type="component" value="Unassembled WGS sequence"/>
</dbReference>
<accession>A0ABU2LJ22</accession>
<evidence type="ECO:0000259" key="12">
    <source>
        <dbReference type="Pfam" id="PF02737"/>
    </source>
</evidence>
<dbReference type="InterPro" id="IPR008927">
    <property type="entry name" value="6-PGluconate_DH-like_C_sf"/>
</dbReference>
<comment type="similarity">
    <text evidence="2">In the central section; belongs to the 3-hydroxyacyl-CoA dehydrogenase family.</text>
</comment>
<dbReference type="EMBL" id="JAVREM010000003">
    <property type="protein sequence ID" value="MDT0317574.1"/>
    <property type="molecule type" value="Genomic_DNA"/>
</dbReference>
<evidence type="ECO:0000256" key="10">
    <source>
        <dbReference type="ARBA" id="ARBA00049556"/>
    </source>
</evidence>
<feature type="domain" description="3-hydroxyacyl-CoA dehydrogenase C-terminal" evidence="11">
    <location>
        <begin position="465"/>
        <end position="552"/>
    </location>
</feature>
<dbReference type="InterPro" id="IPR050136">
    <property type="entry name" value="FA_oxidation_alpha_subunit"/>
</dbReference>
<dbReference type="InterPro" id="IPR029045">
    <property type="entry name" value="ClpP/crotonase-like_dom_sf"/>
</dbReference>
<name>A0ABU2LJ22_9ACTN</name>
<dbReference type="Gene3D" id="3.90.226.10">
    <property type="entry name" value="2-enoyl-CoA Hydratase, Chain A, domain 1"/>
    <property type="match status" value="1"/>
</dbReference>
<protein>
    <submittedName>
        <fullName evidence="13">Enoyl-CoA hydratase-related protein</fullName>
    </submittedName>
</protein>
<dbReference type="PANTHER" id="PTHR43612">
    <property type="entry name" value="TRIFUNCTIONAL ENZYME SUBUNIT ALPHA"/>
    <property type="match status" value="1"/>
</dbReference>
<keyword evidence="8" id="KW-0456">Lyase</keyword>
<dbReference type="Gene3D" id="3.40.50.720">
    <property type="entry name" value="NAD(P)-binding Rossmann-like Domain"/>
    <property type="match status" value="1"/>
</dbReference>
<keyword evidence="7" id="KW-0443">Lipid metabolism</keyword>
<evidence type="ECO:0000256" key="4">
    <source>
        <dbReference type="ARBA" id="ARBA00022963"/>
    </source>
</evidence>
<keyword evidence="9" id="KW-0511">Multifunctional enzyme</keyword>
<dbReference type="CDD" id="cd06558">
    <property type="entry name" value="crotonase-like"/>
    <property type="match status" value="1"/>
</dbReference>
<reference evidence="14" key="1">
    <citation type="submission" date="2023-07" db="EMBL/GenBank/DDBJ databases">
        <title>30 novel species of actinomycetes from the DSMZ collection.</title>
        <authorList>
            <person name="Nouioui I."/>
        </authorList>
    </citation>
    <scope>NUCLEOTIDE SEQUENCE [LARGE SCALE GENOMIC DNA]</scope>
    <source>
        <strain evidence="14">DSM 44918</strain>
    </source>
</reference>
<dbReference type="InterPro" id="IPR036291">
    <property type="entry name" value="NAD(P)-bd_dom_sf"/>
</dbReference>
<comment type="caution">
    <text evidence="13">The sequence shown here is derived from an EMBL/GenBank/DDBJ whole genome shotgun (WGS) entry which is preliminary data.</text>
</comment>
<evidence type="ECO:0000256" key="3">
    <source>
        <dbReference type="ARBA" id="ARBA00022832"/>
    </source>
</evidence>
<evidence type="ECO:0000256" key="7">
    <source>
        <dbReference type="ARBA" id="ARBA00023098"/>
    </source>
</evidence>
<feature type="domain" description="3-hydroxyacyl-CoA dehydrogenase NAD binding" evidence="12">
    <location>
        <begin position="351"/>
        <end position="459"/>
    </location>
</feature>
<keyword evidence="14" id="KW-1185">Reference proteome</keyword>
<dbReference type="SUPFAM" id="SSF52096">
    <property type="entry name" value="ClpP/crotonase"/>
    <property type="match status" value="1"/>
</dbReference>
<evidence type="ECO:0000259" key="11">
    <source>
        <dbReference type="Pfam" id="PF00725"/>
    </source>
</evidence>
<evidence type="ECO:0000256" key="5">
    <source>
        <dbReference type="ARBA" id="ARBA00023002"/>
    </source>
</evidence>
<keyword evidence="4" id="KW-0442">Lipid degradation</keyword>
<dbReference type="InterPro" id="IPR006108">
    <property type="entry name" value="3HC_DH_C"/>
</dbReference>